<evidence type="ECO:0000313" key="1">
    <source>
        <dbReference type="EMBL" id="CAG8656420.1"/>
    </source>
</evidence>
<reference evidence="1" key="1">
    <citation type="submission" date="2021-06" db="EMBL/GenBank/DDBJ databases">
        <authorList>
            <person name="Kallberg Y."/>
            <person name="Tangrot J."/>
            <person name="Rosling A."/>
        </authorList>
    </citation>
    <scope>NUCLEOTIDE SEQUENCE</scope>
    <source>
        <strain evidence="1">28 12/20/2015</strain>
    </source>
</reference>
<comment type="caution">
    <text evidence="1">The sequence shown here is derived from an EMBL/GenBank/DDBJ whole genome shotgun (WGS) entry which is preliminary data.</text>
</comment>
<dbReference type="EMBL" id="CAJVPW010014779">
    <property type="protein sequence ID" value="CAG8656420.1"/>
    <property type="molecule type" value="Genomic_DNA"/>
</dbReference>
<protein>
    <submittedName>
        <fullName evidence="1">2307_t:CDS:1</fullName>
    </submittedName>
</protein>
<organism evidence="1 2">
    <name type="scientific">Cetraspora pellucida</name>
    <dbReference type="NCBI Taxonomy" id="1433469"/>
    <lineage>
        <taxon>Eukaryota</taxon>
        <taxon>Fungi</taxon>
        <taxon>Fungi incertae sedis</taxon>
        <taxon>Mucoromycota</taxon>
        <taxon>Glomeromycotina</taxon>
        <taxon>Glomeromycetes</taxon>
        <taxon>Diversisporales</taxon>
        <taxon>Gigasporaceae</taxon>
        <taxon>Cetraspora</taxon>
    </lineage>
</organism>
<feature type="non-terminal residue" evidence="1">
    <location>
        <position position="1"/>
    </location>
</feature>
<sequence length="69" mass="7932">YGEYDSGYGDEYGKSSYGDYDTYGEYDSSYSEYDSYGDEYGKSSYKRSAMPHHAKRAPKPIHRMQISIA</sequence>
<dbReference type="Proteomes" id="UP000789366">
    <property type="component" value="Unassembled WGS sequence"/>
</dbReference>
<gene>
    <name evidence="1" type="ORF">SPELUC_LOCUS9104</name>
</gene>
<accession>A0ACA9NHT1</accession>
<name>A0ACA9NHT1_9GLOM</name>
<proteinExistence type="predicted"/>
<evidence type="ECO:0000313" key="2">
    <source>
        <dbReference type="Proteomes" id="UP000789366"/>
    </source>
</evidence>
<keyword evidence="2" id="KW-1185">Reference proteome</keyword>